<evidence type="ECO:0000256" key="2">
    <source>
        <dbReference type="PROSITE-ProRule" id="PRU00335"/>
    </source>
</evidence>
<evidence type="ECO:0000313" key="4">
    <source>
        <dbReference type="EMBL" id="CUM89605.1"/>
    </source>
</evidence>
<dbReference type="GeneID" id="93135703"/>
<dbReference type="PROSITE" id="PS50977">
    <property type="entry name" value="HTH_TETR_2"/>
    <property type="match status" value="1"/>
</dbReference>
<reference evidence="4 5" key="1">
    <citation type="submission" date="2015-09" db="EMBL/GenBank/DDBJ databases">
        <authorList>
            <consortium name="Pathogen Informatics"/>
        </authorList>
    </citation>
    <scope>NUCLEOTIDE SEQUENCE [LARGE SCALE GENOMIC DNA]</scope>
    <source>
        <strain evidence="4 5">2789STDY5834961</strain>
    </source>
</reference>
<feature type="DNA-binding region" description="H-T-H motif" evidence="2">
    <location>
        <begin position="36"/>
        <end position="55"/>
    </location>
</feature>
<dbReference type="GO" id="GO:0003677">
    <property type="term" value="F:DNA binding"/>
    <property type="evidence" value="ECO:0007669"/>
    <property type="project" value="UniProtKB-UniRule"/>
</dbReference>
<protein>
    <submittedName>
        <fullName evidence="4">Transcriptional regulator BetI</fullName>
    </submittedName>
</protein>
<name>A0A173SIN7_9FIRM</name>
<dbReference type="Pfam" id="PF00440">
    <property type="entry name" value="TetR_N"/>
    <property type="match status" value="1"/>
</dbReference>
<keyword evidence="1 2" id="KW-0238">DNA-binding</keyword>
<dbReference type="Gene3D" id="1.10.357.10">
    <property type="entry name" value="Tetracycline Repressor, domain 2"/>
    <property type="match status" value="1"/>
</dbReference>
<organism evidence="4 5">
    <name type="scientific">Dorea longicatena</name>
    <dbReference type="NCBI Taxonomy" id="88431"/>
    <lineage>
        <taxon>Bacteria</taxon>
        <taxon>Bacillati</taxon>
        <taxon>Bacillota</taxon>
        <taxon>Clostridia</taxon>
        <taxon>Lachnospirales</taxon>
        <taxon>Lachnospiraceae</taxon>
        <taxon>Dorea</taxon>
    </lineage>
</organism>
<dbReference type="EMBL" id="CYXO01000004">
    <property type="protein sequence ID" value="CUM89605.1"/>
    <property type="molecule type" value="Genomic_DNA"/>
</dbReference>
<dbReference type="Proteomes" id="UP000095597">
    <property type="component" value="Unassembled WGS sequence"/>
</dbReference>
<dbReference type="RefSeq" id="WP_242856329.1">
    <property type="nucleotide sequence ID" value="NZ_CP102280.1"/>
</dbReference>
<dbReference type="SUPFAM" id="SSF46689">
    <property type="entry name" value="Homeodomain-like"/>
    <property type="match status" value="1"/>
</dbReference>
<sequence length="225" mass="27042">MATVGGNRQEKRKRIMSYFINATIELMEKEGIENLTIRKVAEQAKYNSATLYHYFSNLDELELFASVKCLDEYMQETLIHKAEGKDFQEWYLGQWRCFCRHSFQRPRIYNFLFFSPEGTQNLNEVFRRYYEIYPNEKEEKTEDYEGFLKEGDFFKRNEDLLRDVIRERNYVISEQEIKELNEMSVLIYRGMLAIMRSDRDKPTVDEAVDKTVRYLAKTLDAYHLG</sequence>
<dbReference type="InterPro" id="IPR009057">
    <property type="entry name" value="Homeodomain-like_sf"/>
</dbReference>
<evidence type="ECO:0000313" key="5">
    <source>
        <dbReference type="Proteomes" id="UP000095597"/>
    </source>
</evidence>
<proteinExistence type="predicted"/>
<feature type="domain" description="HTH tetR-type" evidence="3">
    <location>
        <begin position="13"/>
        <end position="73"/>
    </location>
</feature>
<gene>
    <name evidence="4" type="ORF">ERS852573_01039</name>
</gene>
<evidence type="ECO:0000256" key="1">
    <source>
        <dbReference type="ARBA" id="ARBA00023125"/>
    </source>
</evidence>
<evidence type="ECO:0000259" key="3">
    <source>
        <dbReference type="PROSITE" id="PS50977"/>
    </source>
</evidence>
<dbReference type="AlphaFoldDB" id="A0A173SIN7"/>
<accession>A0A173SIN7</accession>
<dbReference type="InterPro" id="IPR001647">
    <property type="entry name" value="HTH_TetR"/>
</dbReference>